<evidence type="ECO:0000313" key="23">
    <source>
        <dbReference type="Proteomes" id="UP000663869"/>
    </source>
</evidence>
<feature type="repeat" description="Solcar" evidence="10">
    <location>
        <begin position="141"/>
        <end position="225"/>
    </location>
</feature>
<evidence type="ECO:0000313" key="14">
    <source>
        <dbReference type="EMBL" id="CAF3335541.1"/>
    </source>
</evidence>
<evidence type="ECO:0000256" key="5">
    <source>
        <dbReference type="ARBA" id="ARBA00022737"/>
    </source>
</evidence>
<evidence type="ECO:0000256" key="10">
    <source>
        <dbReference type="PROSITE-ProRule" id="PRU00282"/>
    </source>
</evidence>
<dbReference type="InterPro" id="IPR045315">
    <property type="entry name" value="Mtm1-like"/>
</dbReference>
<dbReference type="Proteomes" id="UP000663873">
    <property type="component" value="Unassembled WGS sequence"/>
</dbReference>
<feature type="transmembrane region" description="Helical" evidence="12">
    <location>
        <begin position="104"/>
        <end position="124"/>
    </location>
</feature>
<dbReference type="OrthoDB" id="1747031at2759"/>
<evidence type="ECO:0000313" key="20">
    <source>
        <dbReference type="EMBL" id="CAF4487073.1"/>
    </source>
</evidence>
<dbReference type="Proteomes" id="UP000663869">
    <property type="component" value="Unassembled WGS sequence"/>
</dbReference>
<dbReference type="EMBL" id="CAJOBR010002514">
    <property type="protein sequence ID" value="CAF4686963.1"/>
    <property type="molecule type" value="Genomic_DNA"/>
</dbReference>
<reference evidence="14" key="1">
    <citation type="submission" date="2021-02" db="EMBL/GenBank/DDBJ databases">
        <authorList>
            <person name="Nowell W R."/>
        </authorList>
    </citation>
    <scope>NUCLEOTIDE SEQUENCE</scope>
</reference>
<dbReference type="PANTHER" id="PTHR45760:SF2">
    <property type="entry name" value="FI19922P1-RELATED"/>
    <property type="match status" value="1"/>
</dbReference>
<dbReference type="EMBL" id="CAJNYU010000181">
    <property type="protein sequence ID" value="CAF3335541.1"/>
    <property type="molecule type" value="Genomic_DNA"/>
</dbReference>
<evidence type="ECO:0000313" key="15">
    <source>
        <dbReference type="EMBL" id="CAF3457571.1"/>
    </source>
</evidence>
<evidence type="ECO:0000256" key="8">
    <source>
        <dbReference type="ARBA" id="ARBA00023128"/>
    </source>
</evidence>
<dbReference type="InterPro" id="IPR018108">
    <property type="entry name" value="MCP_transmembrane"/>
</dbReference>
<evidence type="ECO:0000313" key="13">
    <source>
        <dbReference type="EMBL" id="CAF3297316.1"/>
    </source>
</evidence>
<dbReference type="AlphaFoldDB" id="A0A817UYY8"/>
<evidence type="ECO:0000256" key="3">
    <source>
        <dbReference type="ARBA" id="ARBA00022448"/>
    </source>
</evidence>
<dbReference type="EMBL" id="CAJOBO010003274">
    <property type="protein sequence ID" value="CAF4487073.1"/>
    <property type="molecule type" value="Genomic_DNA"/>
</dbReference>
<evidence type="ECO:0000313" key="22">
    <source>
        <dbReference type="EMBL" id="CAF4686963.1"/>
    </source>
</evidence>
<dbReference type="Proteomes" id="UP000663862">
    <property type="component" value="Unassembled WGS sequence"/>
</dbReference>
<keyword evidence="7 12" id="KW-1133">Transmembrane helix</keyword>
<dbReference type="GO" id="GO:0005743">
    <property type="term" value="C:mitochondrial inner membrane"/>
    <property type="evidence" value="ECO:0007669"/>
    <property type="project" value="UniProtKB-SubCell"/>
</dbReference>
<evidence type="ECO:0000256" key="2">
    <source>
        <dbReference type="ARBA" id="ARBA00006375"/>
    </source>
</evidence>
<dbReference type="Gene3D" id="1.50.40.10">
    <property type="entry name" value="Mitochondrial carrier domain"/>
    <property type="match status" value="2"/>
</dbReference>
<dbReference type="EMBL" id="CAJNXB010005939">
    <property type="protein sequence ID" value="CAF3457571.1"/>
    <property type="molecule type" value="Genomic_DNA"/>
</dbReference>
<keyword evidence="9 10" id="KW-0472">Membrane</keyword>
<evidence type="ECO:0000313" key="24">
    <source>
        <dbReference type="Proteomes" id="UP000663873"/>
    </source>
</evidence>
<dbReference type="EMBL" id="CAJOBP010002064">
    <property type="protein sequence ID" value="CAF4331890.1"/>
    <property type="molecule type" value="Genomic_DNA"/>
</dbReference>
<dbReference type="Proteomes" id="UP000663872">
    <property type="component" value="Unassembled WGS sequence"/>
</dbReference>
<name>A0A817UYY8_9BILA</name>
<evidence type="ECO:0000256" key="9">
    <source>
        <dbReference type="ARBA" id="ARBA00023136"/>
    </source>
</evidence>
<gene>
    <name evidence="14" type="ORF">FME351_LOCUS3079</name>
    <name evidence="16" type="ORF">GRG538_LOCUS20152</name>
    <name evidence="20" type="ORF">HFQ381_LOCUS26730</name>
    <name evidence="17" type="ORF">KIK155_LOCUS26345</name>
    <name evidence="13" type="ORF">LUA448_LOCUS7747</name>
    <name evidence="22" type="ORF">QYT958_LOCUS16968</name>
    <name evidence="15" type="ORF">TIS948_LOCUS32399</name>
    <name evidence="21" type="ORF">TOA249_LOCUS2962</name>
    <name evidence="19" type="ORF">TSG867_LOCUS16266</name>
    <name evidence="18" type="ORF">UJA718_LOCUS14552</name>
</gene>
<comment type="subcellular location">
    <subcellularLocation>
        <location evidence="1">Mitochondrion inner membrane</location>
        <topology evidence="1">Multi-pass membrane protein</topology>
    </subcellularLocation>
</comment>
<feature type="transmembrane region" description="Helical" evidence="12">
    <location>
        <begin position="12"/>
        <end position="33"/>
    </location>
</feature>
<dbReference type="Proteomes" id="UP000663833">
    <property type="component" value="Unassembled WGS sequence"/>
</dbReference>
<dbReference type="PROSITE" id="PS50920">
    <property type="entry name" value="SOLCAR"/>
    <property type="match status" value="3"/>
</dbReference>
<organism evidence="14 23">
    <name type="scientific">Rotaria socialis</name>
    <dbReference type="NCBI Taxonomy" id="392032"/>
    <lineage>
        <taxon>Eukaryota</taxon>
        <taxon>Metazoa</taxon>
        <taxon>Spiralia</taxon>
        <taxon>Gnathifera</taxon>
        <taxon>Rotifera</taxon>
        <taxon>Eurotatoria</taxon>
        <taxon>Bdelloidea</taxon>
        <taxon>Philodinida</taxon>
        <taxon>Philodinidae</taxon>
        <taxon>Rotaria</taxon>
    </lineage>
</organism>
<dbReference type="Proteomes" id="UP000663865">
    <property type="component" value="Unassembled WGS sequence"/>
</dbReference>
<proteinExistence type="inferred from homology"/>
<dbReference type="GO" id="GO:1990542">
    <property type="term" value="P:mitochondrial transmembrane transport"/>
    <property type="evidence" value="ECO:0007669"/>
    <property type="project" value="InterPro"/>
</dbReference>
<evidence type="ECO:0000313" key="17">
    <source>
        <dbReference type="EMBL" id="CAF3696379.1"/>
    </source>
</evidence>
<keyword evidence="8" id="KW-0496">Mitochondrion</keyword>
<comment type="similarity">
    <text evidence="2 11">Belongs to the mitochondrial carrier (TC 2.A.29) family.</text>
</comment>
<keyword evidence="6" id="KW-0999">Mitochondrion inner membrane</keyword>
<evidence type="ECO:0000256" key="12">
    <source>
        <dbReference type="SAM" id="Phobius"/>
    </source>
</evidence>
<dbReference type="EMBL" id="CAJNYT010003312">
    <property type="protein sequence ID" value="CAF3549206.1"/>
    <property type="molecule type" value="Genomic_DNA"/>
</dbReference>
<evidence type="ECO:0000256" key="4">
    <source>
        <dbReference type="ARBA" id="ARBA00022692"/>
    </source>
</evidence>
<dbReference type="Proteomes" id="UP000663825">
    <property type="component" value="Unassembled WGS sequence"/>
</dbReference>
<keyword evidence="3 11" id="KW-0813">Transport</keyword>
<keyword evidence="24" id="KW-1185">Reference proteome</keyword>
<evidence type="ECO:0000256" key="1">
    <source>
        <dbReference type="ARBA" id="ARBA00004448"/>
    </source>
</evidence>
<dbReference type="EMBL" id="CAJOBQ010000985">
    <property type="protein sequence ID" value="CAF4441968.1"/>
    <property type="molecule type" value="Genomic_DNA"/>
</dbReference>
<feature type="repeat" description="Solcar" evidence="10">
    <location>
        <begin position="233"/>
        <end position="339"/>
    </location>
</feature>
<comment type="caution">
    <text evidence="14">The sequence shown here is derived from an EMBL/GenBank/DDBJ whole genome shotgun (WGS) entry which is preliminary data.</text>
</comment>
<evidence type="ECO:0000313" key="21">
    <source>
        <dbReference type="EMBL" id="CAF4495322.1"/>
    </source>
</evidence>
<dbReference type="SUPFAM" id="SSF103506">
    <property type="entry name" value="Mitochondrial carrier"/>
    <property type="match status" value="1"/>
</dbReference>
<accession>A0A817UYY8</accession>
<evidence type="ECO:0000256" key="11">
    <source>
        <dbReference type="RuleBase" id="RU000488"/>
    </source>
</evidence>
<dbReference type="InterPro" id="IPR023395">
    <property type="entry name" value="MCP_dom_sf"/>
</dbReference>
<dbReference type="EMBL" id="CAJNYD010000784">
    <property type="protein sequence ID" value="CAF3297316.1"/>
    <property type="molecule type" value="Genomic_DNA"/>
</dbReference>
<evidence type="ECO:0000313" key="18">
    <source>
        <dbReference type="EMBL" id="CAF4331890.1"/>
    </source>
</evidence>
<sequence length="348" mass="38502">MANDPALSPIKPYQQIIASGSGAVLTALFMTPFDVIKVRLQSQTSDAVRHFPTKSSHLPANAMSSSLLSPTTSCQHYMTHQPTIHYTGTLDTLSKLIRAEGVPVLWSGLTPALCVSIPTVIIYFTSYMKAKQLLGYNELSPNPILPVIAGASSRIFAVTVVSPFELIRTKVQSEKVLYRQLFLLLRKSLSEEGPRILWKGLIPTIWRDIPFSMIYWFHYETFRAYLVRSKINVDTYGTFICGALAGTIAATLTTPADVAKTFRQIELGRIEKSPNSGCKHSSSINSNQPVQSTKTLSILIRIFRAEGPKGLFTGLVPRLLKVAPACAIMITSFETLKKFFQRMNASNI</sequence>
<dbReference type="EMBL" id="CAJOBS010000099">
    <property type="protein sequence ID" value="CAF4495322.1"/>
    <property type="molecule type" value="Genomic_DNA"/>
</dbReference>
<dbReference type="EMBL" id="CAJNYV010004813">
    <property type="protein sequence ID" value="CAF3696379.1"/>
    <property type="molecule type" value="Genomic_DNA"/>
</dbReference>
<dbReference type="Proteomes" id="UP000663851">
    <property type="component" value="Unassembled WGS sequence"/>
</dbReference>
<evidence type="ECO:0000256" key="7">
    <source>
        <dbReference type="ARBA" id="ARBA00022989"/>
    </source>
</evidence>
<dbReference type="Proteomes" id="UP000663838">
    <property type="component" value="Unassembled WGS sequence"/>
</dbReference>
<evidence type="ECO:0000256" key="6">
    <source>
        <dbReference type="ARBA" id="ARBA00022792"/>
    </source>
</evidence>
<evidence type="ECO:0008006" key="25">
    <source>
        <dbReference type="Google" id="ProtNLM"/>
    </source>
</evidence>
<feature type="repeat" description="Solcar" evidence="10">
    <location>
        <begin position="14"/>
        <end position="133"/>
    </location>
</feature>
<dbReference type="Pfam" id="PF00153">
    <property type="entry name" value="Mito_carr"/>
    <property type="match status" value="3"/>
</dbReference>
<evidence type="ECO:0000313" key="19">
    <source>
        <dbReference type="EMBL" id="CAF4441968.1"/>
    </source>
</evidence>
<keyword evidence="4 10" id="KW-0812">Transmembrane</keyword>
<keyword evidence="5" id="KW-0677">Repeat</keyword>
<evidence type="ECO:0000313" key="16">
    <source>
        <dbReference type="EMBL" id="CAF3549206.1"/>
    </source>
</evidence>
<dbReference type="Proteomes" id="UP000663848">
    <property type="component" value="Unassembled WGS sequence"/>
</dbReference>
<dbReference type="PANTHER" id="PTHR45760">
    <property type="entry name" value="FI19922P1-RELATED"/>
    <property type="match status" value="1"/>
</dbReference>
<protein>
    <recommendedName>
        <fullName evidence="25">Mitochondrial carrier protein</fullName>
    </recommendedName>
</protein>